<organism evidence="1 2">
    <name type="scientific">Emticicia aquatilis</name>
    <dbReference type="NCBI Taxonomy" id="1537369"/>
    <lineage>
        <taxon>Bacteria</taxon>
        <taxon>Pseudomonadati</taxon>
        <taxon>Bacteroidota</taxon>
        <taxon>Cytophagia</taxon>
        <taxon>Cytophagales</taxon>
        <taxon>Leadbetterellaceae</taxon>
        <taxon>Emticicia</taxon>
    </lineage>
</organism>
<gene>
    <name evidence="1" type="ORF">GCM10011514_01460</name>
</gene>
<name>A0A916YE73_9BACT</name>
<evidence type="ECO:0000313" key="2">
    <source>
        <dbReference type="Proteomes" id="UP000609064"/>
    </source>
</evidence>
<dbReference type="Gene3D" id="2.130.10.10">
    <property type="entry name" value="YVTN repeat-like/Quinoprotein amine dehydrogenase"/>
    <property type="match status" value="2"/>
</dbReference>
<comment type="caution">
    <text evidence="1">The sequence shown here is derived from an EMBL/GenBank/DDBJ whole genome shotgun (WGS) entry which is preliminary data.</text>
</comment>
<dbReference type="RefSeq" id="WP_188763652.1">
    <property type="nucleotide sequence ID" value="NZ_BMKK01000001.1"/>
</dbReference>
<dbReference type="NCBIfam" id="NF045639">
    <property type="entry name" value="GCX_COOH"/>
    <property type="match status" value="1"/>
</dbReference>
<dbReference type="InterPro" id="IPR015943">
    <property type="entry name" value="WD40/YVTN_repeat-like_dom_sf"/>
</dbReference>
<keyword evidence="2" id="KW-1185">Reference proteome</keyword>
<dbReference type="PANTHER" id="PTHR43739">
    <property type="entry name" value="XYLOGLUCANASE (EUROFUNG)"/>
    <property type="match status" value="1"/>
</dbReference>
<reference evidence="1" key="1">
    <citation type="journal article" date="2014" name="Int. J. Syst. Evol. Microbiol.">
        <title>Complete genome sequence of Corynebacterium casei LMG S-19264T (=DSM 44701T), isolated from a smear-ripened cheese.</title>
        <authorList>
            <consortium name="US DOE Joint Genome Institute (JGI-PGF)"/>
            <person name="Walter F."/>
            <person name="Albersmeier A."/>
            <person name="Kalinowski J."/>
            <person name="Ruckert C."/>
        </authorList>
    </citation>
    <scope>NUCLEOTIDE SEQUENCE</scope>
    <source>
        <strain evidence="1">CGMCC 1.15958</strain>
    </source>
</reference>
<dbReference type="CDD" id="cd15482">
    <property type="entry name" value="Sialidase_non-viral"/>
    <property type="match status" value="1"/>
</dbReference>
<dbReference type="GO" id="GO:0010411">
    <property type="term" value="P:xyloglucan metabolic process"/>
    <property type="evidence" value="ECO:0007669"/>
    <property type="project" value="TreeGrafter"/>
</dbReference>
<dbReference type="AlphaFoldDB" id="A0A916YE73"/>
<dbReference type="InterPro" id="IPR052025">
    <property type="entry name" value="Xyloglucanase_GH74"/>
</dbReference>
<proteinExistence type="predicted"/>
<dbReference type="InterPro" id="IPR055015">
    <property type="entry name" value="GCX_COOH"/>
</dbReference>
<reference evidence="1" key="2">
    <citation type="submission" date="2020-09" db="EMBL/GenBank/DDBJ databases">
        <authorList>
            <person name="Sun Q."/>
            <person name="Zhou Y."/>
        </authorList>
    </citation>
    <scope>NUCLEOTIDE SEQUENCE</scope>
    <source>
        <strain evidence="1">CGMCC 1.15958</strain>
    </source>
</reference>
<dbReference type="Proteomes" id="UP000609064">
    <property type="component" value="Unassembled WGS sequence"/>
</dbReference>
<dbReference type="EMBL" id="BMKK01000001">
    <property type="protein sequence ID" value="GGD41079.1"/>
    <property type="molecule type" value="Genomic_DNA"/>
</dbReference>
<evidence type="ECO:0008006" key="3">
    <source>
        <dbReference type="Google" id="ProtNLM"/>
    </source>
</evidence>
<protein>
    <recommendedName>
        <fullName evidence="3">Sortilin N-terminal domain-containing protein</fullName>
    </recommendedName>
</protein>
<evidence type="ECO:0000313" key="1">
    <source>
        <dbReference type="EMBL" id="GGD41079.1"/>
    </source>
</evidence>
<dbReference type="PANTHER" id="PTHR43739:SF5">
    <property type="entry name" value="EXO-ALPHA-SIALIDASE"/>
    <property type="match status" value="1"/>
</dbReference>
<sequence length="818" mass="88860">MHKSYIIAVALFSVFNVWGQEKKKEFHENPYERARFETEITQDPATGVVPLERLVSARKNLQEKIQKGRLSSSMNWYEMGPSDAGGRTRALALDPNDANHKRVWAGGVAGGLWYNNDFTDANQQWVKIDDFWANLAVSCIAFDPNSPQKMYVGTGEGWQNIDAVRGAGIWYSANNGTTWQQLPSTASNSDFYFVQDIAVNTNGKVFAATQNGVYRSTDNGTTWQQVLLPTIGSTFAADLEIASDQTIFATFGKITSSGSGIYKSTDEGSTWTNITPDNTGARTELALAPSTSGSSQVIYAVSTYGDSPPNTGKIKWFKKSSDAGSTWTDIAAPNFTSNQGWYNLILSVHPTDPNVVIAGGTNLAKTTDGGANWVMLYYGLPYPDQHAIVFNPYNPDQVLIGNDGGVFVSNNYGNAATTEPTFQRRTKGYNVAQFYSVAVKNIAGSGYAIGGTQDNGSQRINPPIFTQGTGTDVAIFSGDGYICFIDRDNPNVQIISGIKNVYELHNQNGDFTESIVIDGDKGKFLNPAAYNDKINVFYSYSDTTSTTTRLSRVTDVGGGTVLGSMTVNVKMDITFMKAGKTDHTLFIGCKGGKIYKITNAGIAGQNFTQIDNACLPAGNTTISCIDIGATDDNLLVTFSNYGISSVWLTNDGGTTWVNKDQTGSGLEDMPVRAAVFYPLDRKQVFLATELGVWQTPDISSTNPNWQPTNTGLANVRCDGLVYRSTDRVLAVGTHGRGIYMSTLPLPPNCNSQLVLEKENRLPNATIESWDWIQANANNAINANQKVTYSAGKYILLEPNFEAKQGSTFQAQIAGCSEN</sequence>
<dbReference type="SUPFAM" id="SSF110296">
    <property type="entry name" value="Oligoxyloglucan reducing end-specific cellobiohydrolase"/>
    <property type="match status" value="1"/>
</dbReference>
<accession>A0A916YE73</accession>